<feature type="domain" description="Ionotropic glutamate receptor C-terminal" evidence="14">
    <location>
        <begin position="44"/>
        <end position="397"/>
    </location>
</feature>
<evidence type="ECO:0000256" key="10">
    <source>
        <dbReference type="ARBA" id="ARBA00023180"/>
    </source>
</evidence>
<dbReference type="GO" id="GO:0046872">
    <property type="term" value="F:metal ion binding"/>
    <property type="evidence" value="ECO:0007669"/>
    <property type="project" value="UniProtKB-KW"/>
</dbReference>
<dbReference type="GO" id="GO:0015276">
    <property type="term" value="F:ligand-gated monoatomic ion channel activity"/>
    <property type="evidence" value="ECO:0007669"/>
    <property type="project" value="InterPro"/>
</dbReference>
<dbReference type="PANTHER" id="PTHR18966">
    <property type="entry name" value="IONOTROPIC GLUTAMATE RECEPTOR"/>
    <property type="match status" value="1"/>
</dbReference>
<dbReference type="OrthoDB" id="5984008at2759"/>
<evidence type="ECO:0000256" key="6">
    <source>
        <dbReference type="ARBA" id="ARBA00022989"/>
    </source>
</evidence>
<dbReference type="Proteomes" id="UP000594262">
    <property type="component" value="Unplaced"/>
</dbReference>
<sequence>NSLTDRIRIVTINDAPYTFVDGKFYDADNDMCSDGFLCQIPIQTDSSGQLNYQKSCCIGFIPDIFRMVIKNVAIPFEMYVVADGKYGGFKNGTWNGMIADVAYGKADMAMAAITITKERSDSVSFSAPFMFDQTGIITKPAVVELDFLNWEFLAPLSKELQIYLVILVVVCMLLLYFFENTIYFYIYHHHGFSHKAYYSFLEGLSHISGVTLQRDLGGKHPLCPAARIMCLFFAIGMVIIVSTYTAVLAAQSLKSKEREPLQGGSQDVRFRNPTNEFRFGILRDSSYESFFKNGETDLLKRMSVFMEPYNYDTLAEGMDMVRNGTLQASFSDFAFLHFYLSKDRSCQLKLVKDKLYSFGLGFPMAKDFPYRELINQGILKFTSKDMIAELQAKWFDNICQPNFFVTSNTQLSIKFFGGLVFILAMTIIGALLFLYPEHLWWKYFHEKVLKLMKRKILKSELKSPVT</sequence>
<evidence type="ECO:0000313" key="17">
    <source>
        <dbReference type="Proteomes" id="UP000594262"/>
    </source>
</evidence>
<keyword evidence="6 13" id="KW-1133">Transmembrane helix</keyword>
<dbReference type="InterPro" id="IPR019594">
    <property type="entry name" value="Glu/Gly-bd"/>
</dbReference>
<evidence type="ECO:0000256" key="11">
    <source>
        <dbReference type="ARBA" id="ARBA00023286"/>
    </source>
</evidence>
<evidence type="ECO:0000256" key="4">
    <source>
        <dbReference type="ARBA" id="ARBA00022723"/>
    </source>
</evidence>
<feature type="transmembrane region" description="Helical" evidence="13">
    <location>
        <begin position="415"/>
        <end position="435"/>
    </location>
</feature>
<keyword evidence="7" id="KW-0406">Ion transport</keyword>
<evidence type="ECO:0000256" key="13">
    <source>
        <dbReference type="SAM" id="Phobius"/>
    </source>
</evidence>
<evidence type="ECO:0000313" key="16">
    <source>
        <dbReference type="EnsemblMetazoa" id="CLYHEMP015081.1"/>
    </source>
</evidence>
<evidence type="ECO:0000256" key="5">
    <source>
        <dbReference type="ARBA" id="ARBA00022833"/>
    </source>
</evidence>
<keyword evidence="10" id="KW-0325">Glycoprotein</keyword>
<dbReference type="Pfam" id="PF00060">
    <property type="entry name" value="Lig_chan"/>
    <property type="match status" value="1"/>
</dbReference>
<evidence type="ECO:0000256" key="9">
    <source>
        <dbReference type="ARBA" id="ARBA00023170"/>
    </source>
</evidence>
<evidence type="ECO:0000259" key="14">
    <source>
        <dbReference type="SMART" id="SM00079"/>
    </source>
</evidence>
<keyword evidence="5" id="KW-0862">Zinc</keyword>
<name>A0A7M5WYF0_9CNID</name>
<dbReference type="InterPro" id="IPR001320">
    <property type="entry name" value="Iontro_rcpt_C"/>
</dbReference>
<dbReference type="Pfam" id="PF10613">
    <property type="entry name" value="Lig_chan-Glu_bd"/>
    <property type="match status" value="1"/>
</dbReference>
<dbReference type="InterPro" id="IPR015683">
    <property type="entry name" value="Ionotropic_Glu_rcpt"/>
</dbReference>
<keyword evidence="11" id="KW-1071">Ligand-gated ion channel</keyword>
<dbReference type="GO" id="GO:0016020">
    <property type="term" value="C:membrane"/>
    <property type="evidence" value="ECO:0007669"/>
    <property type="project" value="UniProtKB-SubCell"/>
</dbReference>
<keyword evidence="4" id="KW-0479">Metal-binding</keyword>
<evidence type="ECO:0000256" key="8">
    <source>
        <dbReference type="ARBA" id="ARBA00023136"/>
    </source>
</evidence>
<protein>
    <submittedName>
        <fullName evidence="16">Uncharacterized protein</fullName>
    </submittedName>
</protein>
<dbReference type="AlphaFoldDB" id="A0A7M5WYF0"/>
<keyword evidence="12" id="KW-0407">Ion channel</keyword>
<evidence type="ECO:0000256" key="2">
    <source>
        <dbReference type="ARBA" id="ARBA00022448"/>
    </source>
</evidence>
<proteinExistence type="predicted"/>
<comment type="subcellular location">
    <subcellularLocation>
        <location evidence="1">Membrane</location>
        <topology evidence="1">Multi-pass membrane protein</topology>
    </subcellularLocation>
</comment>
<feature type="domain" description="Ionotropic glutamate receptor L-glutamate and glycine-binding" evidence="15">
    <location>
        <begin position="41"/>
        <end position="103"/>
    </location>
</feature>
<dbReference type="SMART" id="SM00079">
    <property type="entry name" value="PBPe"/>
    <property type="match status" value="1"/>
</dbReference>
<keyword evidence="8 13" id="KW-0472">Membrane</keyword>
<keyword evidence="9" id="KW-0675">Receptor</keyword>
<evidence type="ECO:0000256" key="3">
    <source>
        <dbReference type="ARBA" id="ARBA00022692"/>
    </source>
</evidence>
<keyword evidence="3 13" id="KW-0812">Transmembrane</keyword>
<dbReference type="EnsemblMetazoa" id="CLYHEMT015081.1">
    <property type="protein sequence ID" value="CLYHEMP015081.1"/>
    <property type="gene ID" value="CLYHEMG015081"/>
</dbReference>
<accession>A0A7M5WYF0</accession>
<dbReference type="FunFam" id="3.40.190.10:FF:000009">
    <property type="entry name" value="Putative glutamate receptor ionotropic NMDA 2B"/>
    <property type="match status" value="1"/>
</dbReference>
<dbReference type="SMART" id="SM00918">
    <property type="entry name" value="Lig_chan-Glu_bd"/>
    <property type="match status" value="1"/>
</dbReference>
<evidence type="ECO:0000256" key="12">
    <source>
        <dbReference type="ARBA" id="ARBA00023303"/>
    </source>
</evidence>
<feature type="transmembrane region" description="Helical" evidence="13">
    <location>
        <begin position="225"/>
        <end position="250"/>
    </location>
</feature>
<evidence type="ECO:0000256" key="1">
    <source>
        <dbReference type="ARBA" id="ARBA00004141"/>
    </source>
</evidence>
<feature type="transmembrane region" description="Helical" evidence="13">
    <location>
        <begin position="160"/>
        <end position="178"/>
    </location>
</feature>
<evidence type="ECO:0000256" key="7">
    <source>
        <dbReference type="ARBA" id="ARBA00023065"/>
    </source>
</evidence>
<dbReference type="Gene3D" id="3.40.190.10">
    <property type="entry name" value="Periplasmic binding protein-like II"/>
    <property type="match status" value="3"/>
</dbReference>
<organism evidence="16 17">
    <name type="scientific">Clytia hemisphaerica</name>
    <dbReference type="NCBI Taxonomy" id="252671"/>
    <lineage>
        <taxon>Eukaryota</taxon>
        <taxon>Metazoa</taxon>
        <taxon>Cnidaria</taxon>
        <taxon>Hydrozoa</taxon>
        <taxon>Hydroidolina</taxon>
        <taxon>Leptothecata</taxon>
        <taxon>Obeliida</taxon>
        <taxon>Clytiidae</taxon>
        <taxon>Clytia</taxon>
    </lineage>
</organism>
<reference evidence="16" key="1">
    <citation type="submission" date="2021-01" db="UniProtKB">
        <authorList>
            <consortium name="EnsemblMetazoa"/>
        </authorList>
    </citation>
    <scope>IDENTIFICATION</scope>
</reference>
<keyword evidence="2" id="KW-0813">Transport</keyword>
<dbReference type="SUPFAM" id="SSF53850">
    <property type="entry name" value="Periplasmic binding protein-like II"/>
    <property type="match status" value="1"/>
</dbReference>
<dbReference type="Gene3D" id="1.10.287.70">
    <property type="match status" value="1"/>
</dbReference>
<keyword evidence="17" id="KW-1185">Reference proteome</keyword>
<evidence type="ECO:0000259" key="15">
    <source>
        <dbReference type="SMART" id="SM00918"/>
    </source>
</evidence>